<organism evidence="2 3">
    <name type="scientific">Kutzneria buriramensis</name>
    <dbReference type="NCBI Taxonomy" id="1045776"/>
    <lineage>
        <taxon>Bacteria</taxon>
        <taxon>Bacillati</taxon>
        <taxon>Actinomycetota</taxon>
        <taxon>Actinomycetes</taxon>
        <taxon>Pseudonocardiales</taxon>
        <taxon>Pseudonocardiaceae</taxon>
        <taxon>Kutzneria</taxon>
    </lineage>
</organism>
<feature type="transmembrane region" description="Helical" evidence="1">
    <location>
        <begin position="273"/>
        <end position="293"/>
    </location>
</feature>
<evidence type="ECO:0000313" key="2">
    <source>
        <dbReference type="EMBL" id="REH41993.1"/>
    </source>
</evidence>
<keyword evidence="3" id="KW-1185">Reference proteome</keyword>
<dbReference type="OrthoDB" id="3400507at2"/>
<keyword evidence="1" id="KW-0472">Membrane</keyword>
<proteinExistence type="predicted"/>
<sequence>MAIGDRARLTDWQLTVEARARRTRADLAELEGVAGTDRERRSAVESLAVVDRVLDHRERFWRLPASWWSGWHIERAWRALHEAEVCTAAALPDLAGRLPGLRQRISGLLSEDDLRRQALDTLEPGRPPGPTDRAIVVDALRAAFDASDDAHAAARALRNKMVAAALLLFVVNTALGLVGLLRPEFLPMCAHLPANEQIRACATGAKTPAPLDVWLVQLIGAFGAMVAAVVLLLRRRPSLSPYILIGYQALIKVLLGAALAVIGVLALSAGVAEGLTCITSQAALLLWAALLGYSQQVGTRLLDNYADRVMNHVRPLPDVSR</sequence>
<dbReference type="RefSeq" id="WP_116178110.1">
    <property type="nucleotide sequence ID" value="NZ_CP144375.1"/>
</dbReference>
<feature type="transmembrane region" description="Helical" evidence="1">
    <location>
        <begin position="161"/>
        <end position="181"/>
    </location>
</feature>
<keyword evidence="1" id="KW-1133">Transmembrane helix</keyword>
<name>A0A3E0HC35_9PSEU</name>
<comment type="caution">
    <text evidence="2">The sequence shown here is derived from an EMBL/GenBank/DDBJ whole genome shotgun (WGS) entry which is preliminary data.</text>
</comment>
<dbReference type="EMBL" id="QUNO01000011">
    <property type="protein sequence ID" value="REH41993.1"/>
    <property type="molecule type" value="Genomic_DNA"/>
</dbReference>
<dbReference type="AlphaFoldDB" id="A0A3E0HC35"/>
<evidence type="ECO:0000256" key="1">
    <source>
        <dbReference type="SAM" id="Phobius"/>
    </source>
</evidence>
<keyword evidence="1" id="KW-0812">Transmembrane</keyword>
<feature type="transmembrane region" description="Helical" evidence="1">
    <location>
        <begin position="214"/>
        <end position="233"/>
    </location>
</feature>
<evidence type="ECO:0000313" key="3">
    <source>
        <dbReference type="Proteomes" id="UP000256269"/>
    </source>
</evidence>
<gene>
    <name evidence="2" type="ORF">BCF44_111298</name>
</gene>
<reference evidence="2 3" key="1">
    <citation type="submission" date="2018-08" db="EMBL/GenBank/DDBJ databases">
        <title>Genomic Encyclopedia of Archaeal and Bacterial Type Strains, Phase II (KMG-II): from individual species to whole genera.</title>
        <authorList>
            <person name="Goeker M."/>
        </authorList>
    </citation>
    <scope>NUCLEOTIDE SEQUENCE [LARGE SCALE GENOMIC DNA]</scope>
    <source>
        <strain evidence="2 3">DSM 45791</strain>
    </source>
</reference>
<accession>A0A3E0HC35</accession>
<dbReference type="Proteomes" id="UP000256269">
    <property type="component" value="Unassembled WGS sequence"/>
</dbReference>
<protein>
    <submittedName>
        <fullName evidence="2">Uncharacterized protein</fullName>
    </submittedName>
</protein>
<feature type="transmembrane region" description="Helical" evidence="1">
    <location>
        <begin position="245"/>
        <end position="267"/>
    </location>
</feature>